<proteinExistence type="predicted"/>
<dbReference type="AlphaFoldDB" id="A0A914V4V2"/>
<dbReference type="Proteomes" id="UP000887566">
    <property type="component" value="Unplaced"/>
</dbReference>
<evidence type="ECO:0000313" key="2">
    <source>
        <dbReference type="WBParaSite" id="PSAMB.scaffold1540size30332.g13701.t1"/>
    </source>
</evidence>
<name>A0A914V4V2_9BILA</name>
<protein>
    <submittedName>
        <fullName evidence="2">Uncharacterized protein</fullName>
    </submittedName>
</protein>
<reference evidence="2" key="1">
    <citation type="submission" date="2022-11" db="UniProtKB">
        <authorList>
            <consortium name="WormBaseParasite"/>
        </authorList>
    </citation>
    <scope>IDENTIFICATION</scope>
</reference>
<dbReference type="PANTHER" id="PTHR15192:SF8">
    <property type="entry name" value="FAD_NAD(P)-BINDING DOMAIN-CONTAINING PROTEIN"/>
    <property type="match status" value="1"/>
</dbReference>
<organism evidence="1 2">
    <name type="scientific">Plectus sambesii</name>
    <dbReference type="NCBI Taxonomy" id="2011161"/>
    <lineage>
        <taxon>Eukaryota</taxon>
        <taxon>Metazoa</taxon>
        <taxon>Ecdysozoa</taxon>
        <taxon>Nematoda</taxon>
        <taxon>Chromadorea</taxon>
        <taxon>Plectida</taxon>
        <taxon>Plectina</taxon>
        <taxon>Plectoidea</taxon>
        <taxon>Plectidae</taxon>
        <taxon>Plectus</taxon>
    </lineage>
</organism>
<evidence type="ECO:0000313" key="1">
    <source>
        <dbReference type="Proteomes" id="UP000887566"/>
    </source>
</evidence>
<dbReference type="WBParaSite" id="PSAMB.scaffold1540size30332.g13701.t1">
    <property type="protein sequence ID" value="PSAMB.scaffold1540size30332.g13701.t1"/>
    <property type="gene ID" value="PSAMB.scaffold1540size30332.g13701"/>
</dbReference>
<sequence length="109" mass="11839">MESGAFETLLNPDAVYRSSTDEDGSPILLTDVVVIGNGPSGLALSAFLAGWKPFYNKKSAHPSRVLHQKLMGHAETSLVDQVGRLSISFISSQHSYSGSTNRELFWAEL</sequence>
<dbReference type="InterPro" id="IPR029731">
    <property type="entry name" value="OSGIN1/2"/>
</dbReference>
<dbReference type="PANTHER" id="PTHR15192">
    <property type="entry name" value="PROTEIN CBG05349"/>
    <property type="match status" value="1"/>
</dbReference>
<accession>A0A914V4V2</accession>
<keyword evidence="1" id="KW-1185">Reference proteome</keyword>